<reference evidence="1" key="1">
    <citation type="submission" date="2022-11" db="EMBL/GenBank/DDBJ databases">
        <title>Complete genome sequence of Methanogenium organophilum DSM 3596.</title>
        <authorList>
            <person name="Chen S.-C."/>
            <person name="Lai S.-J."/>
            <person name="You Y.-T."/>
        </authorList>
    </citation>
    <scope>NUCLEOTIDE SEQUENCE</scope>
    <source>
        <strain evidence="1">DSM 3596</strain>
    </source>
</reference>
<dbReference type="KEGG" id="mou:OU421_12075"/>
<protein>
    <submittedName>
        <fullName evidence="1">Uncharacterized protein</fullName>
    </submittedName>
</protein>
<gene>
    <name evidence="1" type="ORF">OU421_12075</name>
</gene>
<dbReference type="EMBL" id="CP113361">
    <property type="protein sequence ID" value="WAI01138.1"/>
    <property type="molecule type" value="Genomic_DNA"/>
</dbReference>
<dbReference type="AlphaFoldDB" id="A0A9X9S444"/>
<evidence type="ECO:0000313" key="1">
    <source>
        <dbReference type="EMBL" id="WAI01138.1"/>
    </source>
</evidence>
<evidence type="ECO:0000313" key="2">
    <source>
        <dbReference type="Proteomes" id="UP001163096"/>
    </source>
</evidence>
<organism evidence="1 2">
    <name type="scientific">Methanogenium organophilum</name>
    <dbReference type="NCBI Taxonomy" id="2199"/>
    <lineage>
        <taxon>Archaea</taxon>
        <taxon>Methanobacteriati</taxon>
        <taxon>Methanobacteriota</taxon>
        <taxon>Stenosarchaea group</taxon>
        <taxon>Methanomicrobia</taxon>
        <taxon>Methanomicrobiales</taxon>
        <taxon>Methanomicrobiaceae</taxon>
        <taxon>Methanogenium</taxon>
    </lineage>
</organism>
<dbReference type="RefSeq" id="WP_268186355.1">
    <property type="nucleotide sequence ID" value="NZ_CP113361.1"/>
</dbReference>
<keyword evidence="2" id="KW-1185">Reference proteome</keyword>
<proteinExistence type="predicted"/>
<dbReference type="GeneID" id="76835851"/>
<name>A0A9X9S444_METOG</name>
<dbReference type="Proteomes" id="UP001163096">
    <property type="component" value="Chromosome"/>
</dbReference>
<accession>A0A9X9S444</accession>
<sequence>MALQTLTMETGRETYVGRVTPRSTILNKYPDTFSTSSVIVIVEGNDITDIDVIAYIHNLRQDPDNETYPEPSSSVT</sequence>